<keyword evidence="3" id="KW-0472">Membrane</keyword>
<dbReference type="RefSeq" id="WP_133111935.1">
    <property type="nucleotide sequence ID" value="NZ_BAOS01000027.1"/>
</dbReference>
<dbReference type="PRINTS" id="PR00368">
    <property type="entry name" value="FADPNR"/>
</dbReference>
<dbReference type="OrthoDB" id="9778740at2"/>
<reference evidence="5" key="1">
    <citation type="journal article" date="2017" name="Environ. Microbiol. Rep.">
        <title>Genetic Diversity of Marine Anaerobic Ammonium-Oxidizing Bacteria as Revealed by Genomic and Proteomic Analyses of 'Candidatus Scalindua japonica'.</title>
        <authorList>
            <person name="Oshiki M."/>
            <person name="Mizuto K."/>
            <person name="Kimura Z."/>
            <person name="Kindaichi T."/>
            <person name="Satoh H."/>
            <person name="Okabe S."/>
        </authorList>
    </citation>
    <scope>NUCLEOTIDE SEQUENCE [LARGE SCALE GENOMIC DNA]</scope>
    <source>
        <strain evidence="5">husup-a2</strain>
    </source>
</reference>
<protein>
    <submittedName>
        <fullName evidence="4">Thioredoxin reductase</fullName>
    </submittedName>
</protein>
<keyword evidence="3" id="KW-0812">Transmembrane</keyword>
<dbReference type="InterPro" id="IPR050097">
    <property type="entry name" value="Ferredoxin-NADP_redctase_2"/>
</dbReference>
<feature type="transmembrane region" description="Helical" evidence="3">
    <location>
        <begin position="555"/>
        <end position="580"/>
    </location>
</feature>
<proteinExistence type="predicted"/>
<keyword evidence="5" id="KW-1185">Reference proteome</keyword>
<dbReference type="PRINTS" id="PR00469">
    <property type="entry name" value="PNDRDTASEII"/>
</dbReference>
<dbReference type="InterPro" id="IPR036188">
    <property type="entry name" value="FAD/NAD-bd_sf"/>
</dbReference>
<dbReference type="AlphaFoldDB" id="A0A286U0W5"/>
<feature type="transmembrane region" description="Helical" evidence="3">
    <location>
        <begin position="480"/>
        <end position="498"/>
    </location>
</feature>
<evidence type="ECO:0000256" key="2">
    <source>
        <dbReference type="ARBA" id="ARBA00023002"/>
    </source>
</evidence>
<dbReference type="Proteomes" id="UP000218542">
    <property type="component" value="Unassembled WGS sequence"/>
</dbReference>
<feature type="transmembrane region" description="Helical" evidence="3">
    <location>
        <begin position="505"/>
        <end position="527"/>
    </location>
</feature>
<dbReference type="GO" id="GO:0016491">
    <property type="term" value="F:oxidoreductase activity"/>
    <property type="evidence" value="ECO:0007669"/>
    <property type="project" value="UniProtKB-KW"/>
</dbReference>
<evidence type="ECO:0000313" key="4">
    <source>
        <dbReference type="EMBL" id="GAX61793.1"/>
    </source>
</evidence>
<dbReference type="SUPFAM" id="SSF51905">
    <property type="entry name" value="FAD/NAD(P)-binding domain"/>
    <property type="match status" value="2"/>
</dbReference>
<keyword evidence="3" id="KW-1133">Transmembrane helix</keyword>
<evidence type="ECO:0000313" key="5">
    <source>
        <dbReference type="Proteomes" id="UP000218542"/>
    </source>
</evidence>
<gene>
    <name evidence="4" type="ORF">SCALIN_C27_0192</name>
</gene>
<feature type="transmembrane region" description="Helical" evidence="3">
    <location>
        <begin position="408"/>
        <end position="430"/>
    </location>
</feature>
<dbReference type="EMBL" id="BAOS01000027">
    <property type="protein sequence ID" value="GAX61793.1"/>
    <property type="molecule type" value="Genomic_DNA"/>
</dbReference>
<dbReference type="Pfam" id="PF13738">
    <property type="entry name" value="Pyr_redox_3"/>
    <property type="match status" value="1"/>
</dbReference>
<name>A0A286U0W5_9BACT</name>
<keyword evidence="1" id="KW-0285">Flavoprotein</keyword>
<dbReference type="Gene3D" id="3.50.50.60">
    <property type="entry name" value="FAD/NAD(P)-binding domain"/>
    <property type="match status" value="2"/>
</dbReference>
<accession>A0A286U0W5</accession>
<feature type="transmembrane region" description="Helical" evidence="3">
    <location>
        <begin position="442"/>
        <end position="460"/>
    </location>
</feature>
<dbReference type="PANTHER" id="PTHR48105">
    <property type="entry name" value="THIOREDOXIN REDUCTASE 1-RELATED-RELATED"/>
    <property type="match status" value="1"/>
</dbReference>
<evidence type="ECO:0000256" key="3">
    <source>
        <dbReference type="SAM" id="Phobius"/>
    </source>
</evidence>
<organism evidence="4 5">
    <name type="scientific">Candidatus Scalindua japonica</name>
    <dbReference type="NCBI Taxonomy" id="1284222"/>
    <lineage>
        <taxon>Bacteria</taxon>
        <taxon>Pseudomonadati</taxon>
        <taxon>Planctomycetota</taxon>
        <taxon>Candidatus Brocadiia</taxon>
        <taxon>Candidatus Brocadiales</taxon>
        <taxon>Candidatus Scalinduaceae</taxon>
        <taxon>Candidatus Scalindua</taxon>
    </lineage>
</organism>
<sequence>MNFVSNYFNWLQKNNPENSVESYPEIDEQNETSLPGVYIVGDLTGIPMLKLAADGGSKIVKRLFSGQKTTSEKANNSDIYDLVIVGAGPAGISAAIECKKRNINYIILESSRILNTIENFPKEKPITLKPDRVRLEVPLEMADGTKETLLHELTIQIERENLNIEVGTFVHKLSREENTIHIETNKKMYLAQKVILSIGKAGKSRQLKVPGELLPKVFNKLYDPGEFTGKNILVVGGGDSSLECSIALAESGNRITHSYRKEEFSRPKEENINRFNGLVEQGSIIPFLESIVTEIREEKVFLKTKEEVKAIPNDVIFILIGRELPTQLFKRSGIRMEGEKGVSWWWFMVASISFFSMLYFGKGGTAFDLFVESNTVWAKIIAYLSAPFKAPLNWDLSGYKWYSSLNFILGWAGSMVFLISGIGSLGLLARHGRTNFRTPWHAFKYTYFIGVSGFFTILYFSKSLHNTMVTAEWIESPTYWYSLFYCVTMLIFGIRRIYVRKTLYVFWQMTTLVSIQIFFLFLFPFHLYEPLILANLGTNHWAVTELFPSGKWSSFALILFWPLICGNLEVAFSGHGFLLYRLA</sequence>
<comment type="caution">
    <text evidence="4">The sequence shown here is derived from an EMBL/GenBank/DDBJ whole genome shotgun (WGS) entry which is preliminary data.</text>
</comment>
<evidence type="ECO:0000256" key="1">
    <source>
        <dbReference type="ARBA" id="ARBA00022630"/>
    </source>
</evidence>
<feature type="transmembrane region" description="Helical" evidence="3">
    <location>
        <begin position="342"/>
        <end position="360"/>
    </location>
</feature>
<keyword evidence="2" id="KW-0560">Oxidoreductase</keyword>